<accession>A0A2G5T492</accession>
<dbReference type="InterPro" id="IPR000719">
    <property type="entry name" value="Prot_kinase_dom"/>
</dbReference>
<evidence type="ECO:0000256" key="1">
    <source>
        <dbReference type="PROSITE-ProRule" id="PRU10141"/>
    </source>
</evidence>
<dbReference type="InterPro" id="IPR017441">
    <property type="entry name" value="Protein_kinase_ATP_BS"/>
</dbReference>
<evidence type="ECO:0000313" key="3">
    <source>
        <dbReference type="EMBL" id="PIC22042.1"/>
    </source>
</evidence>
<evidence type="ECO:0000259" key="2">
    <source>
        <dbReference type="PROSITE" id="PS50011"/>
    </source>
</evidence>
<keyword evidence="1" id="KW-0067">ATP-binding</keyword>
<dbReference type="Pfam" id="PF00069">
    <property type="entry name" value="Pkinase"/>
    <property type="match status" value="1"/>
</dbReference>
<proteinExistence type="predicted"/>
<dbReference type="GO" id="GO:0005524">
    <property type="term" value="F:ATP binding"/>
    <property type="evidence" value="ECO:0007669"/>
    <property type="project" value="UniProtKB-UniRule"/>
</dbReference>
<keyword evidence="1" id="KW-0547">Nucleotide-binding</keyword>
<dbReference type="Gene3D" id="1.10.510.10">
    <property type="entry name" value="Transferase(Phosphotransferase) domain 1"/>
    <property type="match status" value="1"/>
</dbReference>
<comment type="caution">
    <text evidence="3">The sequence shown here is derived from an EMBL/GenBank/DDBJ whole genome shotgun (WGS) entry which is preliminary data.</text>
</comment>
<evidence type="ECO:0000313" key="4">
    <source>
        <dbReference type="Proteomes" id="UP000230233"/>
    </source>
</evidence>
<feature type="domain" description="Protein kinase" evidence="2">
    <location>
        <begin position="22"/>
        <end position="294"/>
    </location>
</feature>
<dbReference type="PROSITE" id="PS50011">
    <property type="entry name" value="PROTEIN_KINASE_DOM"/>
    <property type="match status" value="1"/>
</dbReference>
<organism evidence="3 4">
    <name type="scientific">Caenorhabditis nigoni</name>
    <dbReference type="NCBI Taxonomy" id="1611254"/>
    <lineage>
        <taxon>Eukaryota</taxon>
        <taxon>Metazoa</taxon>
        <taxon>Ecdysozoa</taxon>
        <taxon>Nematoda</taxon>
        <taxon>Chromadorea</taxon>
        <taxon>Rhabditida</taxon>
        <taxon>Rhabditina</taxon>
        <taxon>Rhabditomorpha</taxon>
        <taxon>Rhabditoidea</taxon>
        <taxon>Rhabditidae</taxon>
        <taxon>Peloderinae</taxon>
        <taxon>Caenorhabditis</taxon>
    </lineage>
</organism>
<dbReference type="EMBL" id="PDUG01000006">
    <property type="protein sequence ID" value="PIC22042.1"/>
    <property type="molecule type" value="Genomic_DNA"/>
</dbReference>
<dbReference type="AlphaFoldDB" id="A0A2G5T492"/>
<dbReference type="SMART" id="SM00220">
    <property type="entry name" value="S_TKc"/>
    <property type="match status" value="1"/>
</dbReference>
<dbReference type="GO" id="GO:0004672">
    <property type="term" value="F:protein kinase activity"/>
    <property type="evidence" value="ECO:0007669"/>
    <property type="project" value="InterPro"/>
</dbReference>
<reference evidence="4" key="1">
    <citation type="submission" date="2017-10" db="EMBL/GenBank/DDBJ databases">
        <title>Rapid genome shrinkage in a self-fertile nematode reveals novel sperm competition proteins.</title>
        <authorList>
            <person name="Yin D."/>
            <person name="Schwarz E.M."/>
            <person name="Thomas C.G."/>
            <person name="Felde R.L."/>
            <person name="Korf I.F."/>
            <person name="Cutter A.D."/>
            <person name="Schartner C.M."/>
            <person name="Ralston E.J."/>
            <person name="Meyer B.J."/>
            <person name="Haag E.S."/>
        </authorList>
    </citation>
    <scope>NUCLEOTIDE SEQUENCE [LARGE SCALE GENOMIC DNA]</scope>
    <source>
        <strain evidence="4">JU1422</strain>
    </source>
</reference>
<sequence length="295" mass="33547">MTSSWMCYDTLLTLDGTHIRGYLLTRLIGHGSFGAVYEAKCNSDTIAMKVSTEEEDLLVEASALQQLYYNDVSPKYHFNGMELLGFDLEWIRENTPSKSCQRSTLIRTAYQMVHCLQAVHEKRLIHRDVKLSNFALSQPKTPGNQVSVKILDFGMSHEYCDADGNLKEDPRGFVFKKMRYSSYDVSLGLDPAPKDDVIMAGYAILYAGGFDFHEKLKSPDNELMNWKRELIRAPGETLPLMLKFLEPFFEEVGELIDILPVNHDLLKQRIQDSLPEMDARSALTLTEEDGHPVLT</sequence>
<dbReference type="PANTHER" id="PTHR11909">
    <property type="entry name" value="CASEIN KINASE-RELATED"/>
    <property type="match status" value="1"/>
</dbReference>
<dbReference type="InterPro" id="IPR050235">
    <property type="entry name" value="CK1_Ser-Thr_kinase"/>
</dbReference>
<dbReference type="PROSITE" id="PS00107">
    <property type="entry name" value="PROTEIN_KINASE_ATP"/>
    <property type="match status" value="1"/>
</dbReference>
<gene>
    <name evidence="3" type="primary">Cnig_chr_X.g26661</name>
    <name evidence="3" type="ORF">B9Z55_026661</name>
</gene>
<dbReference type="InterPro" id="IPR011009">
    <property type="entry name" value="Kinase-like_dom_sf"/>
</dbReference>
<name>A0A2G5T492_9PELO</name>
<dbReference type="SUPFAM" id="SSF56112">
    <property type="entry name" value="Protein kinase-like (PK-like)"/>
    <property type="match status" value="1"/>
</dbReference>
<feature type="binding site" evidence="1">
    <location>
        <position position="49"/>
    </location>
    <ligand>
        <name>ATP</name>
        <dbReference type="ChEBI" id="CHEBI:30616"/>
    </ligand>
</feature>
<dbReference type="OrthoDB" id="5815349at2759"/>
<dbReference type="Proteomes" id="UP000230233">
    <property type="component" value="Chromosome X"/>
</dbReference>
<keyword evidence="4" id="KW-1185">Reference proteome</keyword>
<protein>
    <recommendedName>
        <fullName evidence="2">Protein kinase domain-containing protein</fullName>
    </recommendedName>
</protein>